<dbReference type="InterPro" id="IPR050706">
    <property type="entry name" value="Cyclic-di-GMP_PDE-like"/>
</dbReference>
<dbReference type="InterPro" id="IPR013655">
    <property type="entry name" value="PAS_fold_3"/>
</dbReference>
<name>A0A921AY73_9BACT</name>
<dbReference type="NCBIfam" id="TIGR00254">
    <property type="entry name" value="GGDEF"/>
    <property type="match status" value="1"/>
</dbReference>
<dbReference type="PANTHER" id="PTHR33121:SF70">
    <property type="entry name" value="SIGNALING PROTEIN YKOW"/>
    <property type="match status" value="1"/>
</dbReference>
<dbReference type="RefSeq" id="WP_304124067.1">
    <property type="nucleotide sequence ID" value="NZ_DYZA01000240.1"/>
</dbReference>
<dbReference type="SMART" id="SM00267">
    <property type="entry name" value="GGDEF"/>
    <property type="match status" value="1"/>
</dbReference>
<proteinExistence type="predicted"/>
<dbReference type="SUPFAM" id="SSF55073">
    <property type="entry name" value="Nucleotide cyclase"/>
    <property type="match status" value="2"/>
</dbReference>
<dbReference type="InterPro" id="IPR001633">
    <property type="entry name" value="EAL_dom"/>
</dbReference>
<dbReference type="Gene3D" id="3.30.70.270">
    <property type="match status" value="2"/>
</dbReference>
<evidence type="ECO:0000256" key="1">
    <source>
        <dbReference type="SAM" id="MobiDB-lite"/>
    </source>
</evidence>
<dbReference type="CDD" id="cd01949">
    <property type="entry name" value="GGDEF"/>
    <property type="match status" value="1"/>
</dbReference>
<dbReference type="EMBL" id="DYZA01000240">
    <property type="protein sequence ID" value="HJD98303.1"/>
    <property type="molecule type" value="Genomic_DNA"/>
</dbReference>
<dbReference type="Proteomes" id="UP000698963">
    <property type="component" value="Unassembled WGS sequence"/>
</dbReference>
<dbReference type="Gene3D" id="3.20.20.450">
    <property type="entry name" value="EAL domain"/>
    <property type="match status" value="1"/>
</dbReference>
<dbReference type="SMART" id="SM00052">
    <property type="entry name" value="EAL"/>
    <property type="match status" value="1"/>
</dbReference>
<dbReference type="InterPro" id="IPR029787">
    <property type="entry name" value="Nucleotide_cyclase"/>
</dbReference>
<evidence type="ECO:0000259" key="3">
    <source>
        <dbReference type="PROSITE" id="PS50887"/>
    </source>
</evidence>
<dbReference type="PROSITE" id="PS50887">
    <property type="entry name" value="GGDEF"/>
    <property type="match status" value="1"/>
</dbReference>
<protein>
    <submittedName>
        <fullName evidence="4">EAL domain-containing protein</fullName>
    </submittedName>
</protein>
<dbReference type="InterPro" id="IPR000014">
    <property type="entry name" value="PAS"/>
</dbReference>
<organism evidence="4 5">
    <name type="scientific">Mailhella massiliensis</name>
    <dbReference type="NCBI Taxonomy" id="1903261"/>
    <lineage>
        <taxon>Bacteria</taxon>
        <taxon>Pseudomonadati</taxon>
        <taxon>Thermodesulfobacteriota</taxon>
        <taxon>Desulfovibrionia</taxon>
        <taxon>Desulfovibrionales</taxon>
        <taxon>Desulfovibrionaceae</taxon>
        <taxon>Mailhella</taxon>
    </lineage>
</organism>
<dbReference type="Pfam" id="PF00563">
    <property type="entry name" value="EAL"/>
    <property type="match status" value="1"/>
</dbReference>
<evidence type="ECO:0000259" key="2">
    <source>
        <dbReference type="PROSITE" id="PS50883"/>
    </source>
</evidence>
<evidence type="ECO:0000313" key="5">
    <source>
        <dbReference type="Proteomes" id="UP000698963"/>
    </source>
</evidence>
<feature type="domain" description="GGDEF" evidence="3">
    <location>
        <begin position="53"/>
        <end position="185"/>
    </location>
</feature>
<dbReference type="InterPro" id="IPR000160">
    <property type="entry name" value="GGDEF_dom"/>
</dbReference>
<reference evidence="4" key="2">
    <citation type="submission" date="2021-09" db="EMBL/GenBank/DDBJ databases">
        <authorList>
            <person name="Gilroy R."/>
        </authorList>
    </citation>
    <scope>NUCLEOTIDE SEQUENCE</scope>
    <source>
        <strain evidence="4">ChiGjej2B2-19336</strain>
    </source>
</reference>
<dbReference type="SUPFAM" id="SSF141868">
    <property type="entry name" value="EAL domain-like"/>
    <property type="match status" value="1"/>
</dbReference>
<comment type="caution">
    <text evidence="4">The sequence shown here is derived from an EMBL/GenBank/DDBJ whole genome shotgun (WGS) entry which is preliminary data.</text>
</comment>
<reference evidence="4" key="1">
    <citation type="journal article" date="2021" name="PeerJ">
        <title>Extensive microbial diversity within the chicken gut microbiome revealed by metagenomics and culture.</title>
        <authorList>
            <person name="Gilroy R."/>
            <person name="Ravi A."/>
            <person name="Getino M."/>
            <person name="Pursley I."/>
            <person name="Horton D.L."/>
            <person name="Alikhan N.F."/>
            <person name="Baker D."/>
            <person name="Gharbi K."/>
            <person name="Hall N."/>
            <person name="Watson M."/>
            <person name="Adriaenssens E.M."/>
            <person name="Foster-Nyarko E."/>
            <person name="Jarju S."/>
            <person name="Secka A."/>
            <person name="Antonio M."/>
            <person name="Oren A."/>
            <person name="Chaudhuri R.R."/>
            <person name="La Ragione R."/>
            <person name="Hildebrand F."/>
            <person name="Pallen M.J."/>
        </authorList>
    </citation>
    <scope>NUCLEOTIDE SEQUENCE</scope>
    <source>
        <strain evidence="4">ChiGjej2B2-19336</strain>
    </source>
</reference>
<feature type="region of interest" description="Disordered" evidence="1">
    <location>
        <begin position="1366"/>
        <end position="1398"/>
    </location>
</feature>
<dbReference type="Pfam" id="PF08447">
    <property type="entry name" value="PAS_3"/>
    <property type="match status" value="1"/>
</dbReference>
<dbReference type="CDD" id="cd01948">
    <property type="entry name" value="EAL"/>
    <property type="match status" value="1"/>
</dbReference>
<dbReference type="PROSITE" id="PS50883">
    <property type="entry name" value="EAL"/>
    <property type="match status" value="1"/>
</dbReference>
<dbReference type="CDD" id="cd00130">
    <property type="entry name" value="PAS"/>
    <property type="match status" value="1"/>
</dbReference>
<dbReference type="InterPro" id="IPR035965">
    <property type="entry name" value="PAS-like_dom_sf"/>
</dbReference>
<evidence type="ECO:0000313" key="4">
    <source>
        <dbReference type="EMBL" id="HJD98303.1"/>
    </source>
</evidence>
<dbReference type="Pfam" id="PF00990">
    <property type="entry name" value="GGDEF"/>
    <property type="match status" value="1"/>
</dbReference>
<dbReference type="InterPro" id="IPR043128">
    <property type="entry name" value="Rev_trsase/Diguanyl_cyclase"/>
</dbReference>
<dbReference type="PANTHER" id="PTHR33121">
    <property type="entry name" value="CYCLIC DI-GMP PHOSPHODIESTERASE PDEF"/>
    <property type="match status" value="1"/>
</dbReference>
<dbReference type="SUPFAM" id="SSF55785">
    <property type="entry name" value="PYP-like sensor domain (PAS domain)"/>
    <property type="match status" value="1"/>
</dbReference>
<accession>A0A921AY73</accession>
<dbReference type="Gene3D" id="3.30.450.20">
    <property type="entry name" value="PAS domain"/>
    <property type="match status" value="1"/>
</dbReference>
<dbReference type="GO" id="GO:0071111">
    <property type="term" value="F:cyclic-guanylate-specific phosphodiesterase activity"/>
    <property type="evidence" value="ECO:0007669"/>
    <property type="project" value="InterPro"/>
</dbReference>
<gene>
    <name evidence="4" type="ORF">K8W16_11755</name>
</gene>
<sequence length="1398" mass="153529">MNSNGLHISDIRYWRELKILAERASRDVLSGLLNRETATSYIEQYLKHMQPGDSCALFMIDLDNFKQVNDTLGHQAGDHVIRLAARALSGCFRATDIVGRLGGDEFFALLSGEFSEEAARAKARAVCEALQFSIGVSPVIHVTASVGVYIASGAVPDFESLYARADAALYEAKAGGRNRFHVGLGPEAALRRPEGAGIQVPVQFDAILKHMEEGVALIELGDTASVIYASPALCRMMGVDEKALSLPCGLSAFGSLHPDDMAEYERLLREGAAAGCIVEYEHRFSVREGQWRWCCSRAVRHTLSGSGLPVMLVFTTDISAVRKRDDRLLEDRERLKLLLDQGGSLLWEVDIVSRTFRLFNVKRHLRSTSVCLGDFPESLIERGWVHPDSAVRFRAFAGEILSGSHAGGGAFIMRHKMSRSYGWYSLSYAMVPDDDRRPLKVVGLARPLHGMLSGSDRLWEALRPNLFAYIRLDLSDDRVDTFWVEGSLISEQLRDTSCEALLSREKKRLFFREERGDFEGCFSRTALLESFARGRSWVVREYRRVDRGGIIRWISYTAYLSRNPQSGHVQASVFLQNTQLRHAREDAVGEEVRYLPAAGMYGRKTARKIAESVMRGSTSSLHSLSLVRMVGLAGREVDAKALQCRRDFVSMAFALLLGSDCVVGEWGEDSFTVFRPDAASCSAVRQRVDDAFAFVRQALADSGFSFPLRFVAAVACVETCSAKYDAVLAEAEKVCASWPDAPSDAVVFVNTPSAAVQGRRRKRQKGYVPLPRSAAVMPFGEDAPEVVPASIPGEELSSGEKDVALACLAALLAGDSPEAAMAGALRRIGEHYQADRVYLLSQVDEGRAVNVIQEWTAEGVYSLGKHISGMPLDRLPLLRRSLKENTPFFINRGLEGTVREDMRPWSFAVFPLAAENCGPEGLLCMENPRLYRREDALIPVLLPSITGTQRRFCQAGGRGAAMQDSLTGLQNLRAYMDRAYMLTSDSYSSMGALTLDISAPSATAGNSGAGQSARMLLNIAETLGAVFGRSLLFRTRSDEFVALCPDTTQDVFLARVLRAQSMLQRRYPRQLRFGYTWAEGLFAGEKLVKEARTIMLCGRLEASAGGAALPSLGRRGPGMAGTGDLEKFTVFFQPKVDMRTGGTVGAEALVRGLDGAGLVIPPSRFMENMEKSGSIRELDLYVLNQTLAAMENWRRKGLRLLPVSVNFSRYTLFSPSSPGSVLAILSRYPSLPPELVEIEVSEAALDVETGSLKRIMGSFRPFGLRFGLDDFGCRYSNLSLFTNVNFDTVKLDRSLIRDIVGNSTGRALVGDILRLCSGRNMTCVAEGVEMKAQADALLDEGCLYAQGFYYARPLPAGEFEQNFLSGESGAERHGDPSVGTKNETALPRRDAGQEGCLS</sequence>
<feature type="domain" description="EAL" evidence="2">
    <location>
        <begin position="1111"/>
        <end position="1367"/>
    </location>
</feature>
<dbReference type="InterPro" id="IPR035919">
    <property type="entry name" value="EAL_sf"/>
</dbReference>